<evidence type="ECO:0000259" key="2">
    <source>
        <dbReference type="Pfam" id="PF07517"/>
    </source>
</evidence>
<feature type="region of interest" description="Disordered" evidence="1">
    <location>
        <begin position="363"/>
        <end position="394"/>
    </location>
</feature>
<evidence type="ECO:0000256" key="1">
    <source>
        <dbReference type="SAM" id="MobiDB-lite"/>
    </source>
</evidence>
<dbReference type="GO" id="GO:0016020">
    <property type="term" value="C:membrane"/>
    <property type="evidence" value="ECO:0007669"/>
    <property type="project" value="InterPro"/>
</dbReference>
<name>A0AAD7UF74_9STRA</name>
<dbReference type="Gene3D" id="3.40.50.300">
    <property type="entry name" value="P-loop containing nucleotide triphosphate hydrolases"/>
    <property type="match status" value="2"/>
</dbReference>
<reference evidence="3" key="1">
    <citation type="submission" date="2023-01" db="EMBL/GenBank/DDBJ databases">
        <title>Metagenome sequencing of chrysophaentin producing Chrysophaeum taylorii.</title>
        <authorList>
            <person name="Davison J."/>
            <person name="Bewley C."/>
        </authorList>
    </citation>
    <scope>NUCLEOTIDE SEQUENCE</scope>
    <source>
        <strain evidence="3">NIES-1699</strain>
    </source>
</reference>
<proteinExistence type="predicted"/>
<dbReference type="PANTHER" id="PTHR30612:SF0">
    <property type="entry name" value="CHLOROPLAST PROTEIN-TRANSPORTING ATPASE"/>
    <property type="match status" value="1"/>
</dbReference>
<accession>A0AAD7UF74</accession>
<dbReference type="InterPro" id="IPR011115">
    <property type="entry name" value="SecA_DEAD"/>
</dbReference>
<dbReference type="InterPro" id="IPR027417">
    <property type="entry name" value="P-loop_NTPase"/>
</dbReference>
<dbReference type="GO" id="GO:0005524">
    <property type="term" value="F:ATP binding"/>
    <property type="evidence" value="ECO:0007669"/>
    <property type="project" value="InterPro"/>
</dbReference>
<dbReference type="PANTHER" id="PTHR30612">
    <property type="entry name" value="SECA INNER MEMBRANE COMPONENT OF SEC PROTEIN SECRETION SYSTEM"/>
    <property type="match status" value="1"/>
</dbReference>
<dbReference type="SUPFAM" id="SSF52540">
    <property type="entry name" value="P-loop containing nucleoside triphosphate hydrolases"/>
    <property type="match status" value="2"/>
</dbReference>
<protein>
    <recommendedName>
        <fullName evidence="2">SecA DEAD-like N-terminal domain-containing protein</fullName>
    </recommendedName>
</protein>
<dbReference type="GO" id="GO:0006886">
    <property type="term" value="P:intracellular protein transport"/>
    <property type="evidence" value="ECO:0007669"/>
    <property type="project" value="InterPro"/>
</dbReference>
<dbReference type="GO" id="GO:0017038">
    <property type="term" value="P:protein import"/>
    <property type="evidence" value="ECO:0007669"/>
    <property type="project" value="InterPro"/>
</dbReference>
<evidence type="ECO:0000313" key="3">
    <source>
        <dbReference type="EMBL" id="KAJ8604464.1"/>
    </source>
</evidence>
<comment type="caution">
    <text evidence="3">The sequence shown here is derived from an EMBL/GenBank/DDBJ whole genome shotgun (WGS) entry which is preliminary data.</text>
</comment>
<dbReference type="InterPro" id="IPR000185">
    <property type="entry name" value="SecA"/>
</dbReference>
<feature type="domain" description="SecA DEAD-like N-terminal" evidence="2">
    <location>
        <begin position="1412"/>
        <end position="1475"/>
    </location>
</feature>
<dbReference type="Proteomes" id="UP001230188">
    <property type="component" value="Unassembled WGS sequence"/>
</dbReference>
<evidence type="ECO:0000313" key="4">
    <source>
        <dbReference type="Proteomes" id="UP001230188"/>
    </source>
</evidence>
<sequence>MHLAERFRGCVVVFELRALDDDARDARPQDAHEAKALLDELRAACALSRHAPCQENLDSCLQVLEAPTTAAYARLDAALLSSDRSSLARDGAMSLNVLTFVTTLLEDDGRARERLDAKLGDVEQSIWDLLTATVPPSLSSQPASYADLVERFDCASAAIEDIGPFFNDETQRRFGLRAASVRESIMEHKRLALDAVDDALARGDAAALGDCLLRLDFMLSAPVSAFLQHIISYPDVRQKLVAMREHLMSLANKCINDARMLVSSDGADSALPDAIKDLDARLHTLQRYRQTLSVMASDCTVLGRASEQPFPLYAVDTSHHPPGDDDDDDGVASLRSRLSVLLYGRGSSDDPTKTTAVEATTCLESSAREFHQRDGEEARRSGAAAPLLSDDDDNNNNNDLADVVILLEGTIQAVSNALSEAARELGHVDHDDSAEEDAGKQLRTFTRQIPKFDAYANLLDRWANSSFTNVQFELIVRVKQAVVGAHKTCLESLKAHDLSTAQSQVEAIETLLPLSSYVDRYLGEPISAVHEQLRQALDIKSNDFKGLARSLLEAEEFEKLAAVLAGQEALCGLKYHESYVEIRENIWDKVHERFERASRELDSIACARTTKFIAPSRGLRDDTVWLENAKPLADALGGLRFANKMDLLESLADRHVKRVLAEGERSLASWKFDTVAECIEGLEGFVVNSFPTFIVQPARAIRNELQRALEARLEGWSEALREALLAGDYPELDRMFACFRLDDALSNIPRLRENYQRVFHELEEYLSRAYAEVKQLLANNVLEIKQAHQKIRQLKRLTLAAIAREAMFDEQCIDLEEELKSVKQLVFSERGLCVVEAHLVKRALDDFSAIDPLQYHRNMDRFLEALKVRLVEVEESLQHEFRDYSTSPLGGANKCLDQFQRYEVALAGHNTVILKQIRQYRETLHGRLMNVCADVLDDIRLEQQHGNNGEAFERGLVYLRRVTRLLEKCDINPEETEKMLYQVSTFDHDNKSKVTQITTTWNELVGPDCDIFSQSSGYLSRVSMLLLDIERHSVLLRCETKGAPVRTPAVALQAFANKCRGVAKSVLERWEKCDFQSISNLVRTVLHATSDVNAEMLSRVEETVGNVKQLVIRESAALAARALGVYEKTHQLARHASEDDARALYGQLNDLLERLQQIDACFCPDVIAEPQISDLLTRMKVATSTSTDKILSEVGESTYVAVTRALLNLHELPAYVSNAEVKAHADACINKILDRCYEMSRLDFMELAKALIEANARGGEIVESFSQFEKFRIERFNVATARLTFEDAFNMLVDLNKLRDPSVLKRNYAKFDQEYTKLVNKHLYCRALETVVAEIVSQKEKRTDVPFVIAGIFAVWSLNSMKHGRRADEQNMRKPHPVQILTILRLLGLDHKSSWISSAIKYFRGRGKSPSLQNHLAQVKTGEGKSVILGVLATLLAIEGYRVDVVCYSAYLSRRDAKDFERVFDLFQVSDKVKYSTFGVLSEEIINARGSIRNKVLGLLEDRVAYYEDRGPSPRVVANRDAILLIDEVDVFLAEDFYGCTYNPVVSLQYRVSRELLRFLYANRSDSLHVLRVKLENLPAYAVLLEQFSPVAHFHYEVVGGRIGYRIGMDMSFSTSFGYRTAFAYLREYENGNVTDATLERELSLMLHCGSFSYAELPKCYAGILGVSGTLETLSAFEEKVITEQYKVTAVTLTPSIYGDSKLDHKEDQVRVVDDDASYNRQLLDEILTHQSNKGAVLVFFETEARMDRWADSEYARHVSNLNRVKVTTENIDHYVRQATRSGYVTLFSSVHGRGLDFVCHDKAVQQAGGVLVVQTFLSESLTEQLQIMGRTARQDKKGKYRLVVHADDLLSKFDIKKDDLDARRGLSSLYGYLDKKRNDEYQRKNESRQKAVDKARQLHDQSMRLKDALITLETCLPAERPAAKEAALTRLHDVCLSV</sequence>
<dbReference type="Pfam" id="PF07517">
    <property type="entry name" value="SecA_DEAD"/>
    <property type="match status" value="1"/>
</dbReference>
<dbReference type="GO" id="GO:0006605">
    <property type="term" value="P:protein targeting"/>
    <property type="evidence" value="ECO:0007669"/>
    <property type="project" value="InterPro"/>
</dbReference>
<feature type="compositionally biased region" description="Basic and acidic residues" evidence="1">
    <location>
        <begin position="366"/>
        <end position="380"/>
    </location>
</feature>
<gene>
    <name evidence="3" type="ORF">CTAYLR_000937</name>
</gene>
<dbReference type="EMBL" id="JAQMWT010000330">
    <property type="protein sequence ID" value="KAJ8604464.1"/>
    <property type="molecule type" value="Genomic_DNA"/>
</dbReference>
<keyword evidence="4" id="KW-1185">Reference proteome</keyword>
<organism evidence="3 4">
    <name type="scientific">Chrysophaeum taylorii</name>
    <dbReference type="NCBI Taxonomy" id="2483200"/>
    <lineage>
        <taxon>Eukaryota</taxon>
        <taxon>Sar</taxon>
        <taxon>Stramenopiles</taxon>
        <taxon>Ochrophyta</taxon>
        <taxon>Pelagophyceae</taxon>
        <taxon>Pelagomonadales</taxon>
        <taxon>Pelagomonadaceae</taxon>
        <taxon>Chrysophaeum</taxon>
    </lineage>
</organism>